<sequence>MLQALRAKTSGLIAKIVLGAIIIAFSFFGIESYFISRTDSFVAKVGDREISQQEFRSRFDEYRQQKLQETGGQIDARLFEQPAIKRQFLDQLVDEQVLLAANEKLGAVIPADRLRKEISRIPAFQKDGQFDQDLYRARLAAVRKTPVGFADEVAREMSTREIPVAVATTAFVTDREVDDLLRLRGQLRDFRFVTLAKPQPADTKIGDEELEAYYKAHQQDYMNPEEVALDYLEMDAKALDVQLNPDDATLKERYEKDKARYVTSEQRLASHVLIKVAGDGGPDEQKKALEKAEKVAEAARSGKDFAELAKTSSDDLGSRALGGDLGWLDKGMTDPAFEDALYKLDKGQISDPVLSSEGYHVIELRDLRPGKTRSFEEVRDELAKEYQESERERVYNDKSGRLIDLTYADSTSLDPAATELGLTVQKTGLFSRQGGAGIASNPAVIEAAFSDPVLVQGNNSDKIELGPNHIAIVRVTEHKPATPKPLEEVRADIQKRIIEERVSKQARTRADALFARLEGGEGLDKIAAELELAVKEERGIGRNAVNVDGALVNAAFELPRPQEGTPAYKMVELANDEFALLRLDNVADADPTAVDATTRESAKNTLQQAIASSAARDFIASLRAGMDIKIAEDRM</sequence>
<keyword evidence="4 12" id="KW-0812">Transmembrane</keyword>
<feature type="domain" description="PpiC" evidence="13">
    <location>
        <begin position="264"/>
        <end position="366"/>
    </location>
</feature>
<evidence type="ECO:0000256" key="1">
    <source>
        <dbReference type="ARBA" id="ARBA00004382"/>
    </source>
</evidence>
<dbReference type="InterPro" id="IPR000297">
    <property type="entry name" value="PPIase_PpiC"/>
</dbReference>
<evidence type="ECO:0000256" key="11">
    <source>
        <dbReference type="PROSITE-ProRule" id="PRU00278"/>
    </source>
</evidence>
<evidence type="ECO:0000256" key="5">
    <source>
        <dbReference type="ARBA" id="ARBA00022989"/>
    </source>
</evidence>
<evidence type="ECO:0000256" key="4">
    <source>
        <dbReference type="ARBA" id="ARBA00022692"/>
    </source>
</evidence>
<evidence type="ECO:0000256" key="8">
    <source>
        <dbReference type="ARBA" id="ARBA00038408"/>
    </source>
</evidence>
<evidence type="ECO:0000256" key="12">
    <source>
        <dbReference type="SAM" id="Phobius"/>
    </source>
</evidence>
<dbReference type="PANTHER" id="PTHR47529">
    <property type="entry name" value="PEPTIDYL-PROLYL CIS-TRANS ISOMERASE D"/>
    <property type="match status" value="1"/>
</dbReference>
<organism evidence="14 15">
    <name type="scientific">Dokdonella immobilis</name>
    <dbReference type="NCBI Taxonomy" id="578942"/>
    <lineage>
        <taxon>Bacteria</taxon>
        <taxon>Pseudomonadati</taxon>
        <taxon>Pseudomonadota</taxon>
        <taxon>Gammaproteobacteria</taxon>
        <taxon>Lysobacterales</taxon>
        <taxon>Rhodanobacteraceae</taxon>
        <taxon>Dokdonella</taxon>
    </lineage>
</organism>
<keyword evidence="5 12" id="KW-1133">Transmembrane helix</keyword>
<dbReference type="SUPFAM" id="SSF54534">
    <property type="entry name" value="FKBP-like"/>
    <property type="match status" value="1"/>
</dbReference>
<dbReference type="Pfam" id="PF00639">
    <property type="entry name" value="Rotamase"/>
    <property type="match status" value="1"/>
</dbReference>
<keyword evidence="11" id="KW-0697">Rotamase</keyword>
<keyword evidence="7" id="KW-0143">Chaperone</keyword>
<evidence type="ECO:0000259" key="13">
    <source>
        <dbReference type="PROSITE" id="PS50198"/>
    </source>
</evidence>
<dbReference type="Proteomes" id="UP000198575">
    <property type="component" value="Unassembled WGS sequence"/>
</dbReference>
<dbReference type="GO" id="GO:0005886">
    <property type="term" value="C:plasma membrane"/>
    <property type="evidence" value="ECO:0007669"/>
    <property type="project" value="UniProtKB-SubCell"/>
</dbReference>
<evidence type="ECO:0000256" key="2">
    <source>
        <dbReference type="ARBA" id="ARBA00022475"/>
    </source>
</evidence>
<feature type="transmembrane region" description="Helical" evidence="12">
    <location>
        <begin position="12"/>
        <end position="35"/>
    </location>
</feature>
<name>A0A1I4V3S4_9GAMM</name>
<keyword evidence="15" id="KW-1185">Reference proteome</keyword>
<dbReference type="PROSITE" id="PS50198">
    <property type="entry name" value="PPIC_PPIASE_2"/>
    <property type="match status" value="1"/>
</dbReference>
<accession>A0A1I4V3S4</accession>
<evidence type="ECO:0000256" key="6">
    <source>
        <dbReference type="ARBA" id="ARBA00023136"/>
    </source>
</evidence>
<evidence type="ECO:0000256" key="3">
    <source>
        <dbReference type="ARBA" id="ARBA00022519"/>
    </source>
</evidence>
<dbReference type="Gene3D" id="1.10.4030.10">
    <property type="entry name" value="Porin chaperone SurA, peptide-binding domain"/>
    <property type="match status" value="1"/>
</dbReference>
<dbReference type="STRING" id="578942.SAMN05216289_10195"/>
<comment type="similarity">
    <text evidence="8">Belongs to the PpiD chaperone family.</text>
</comment>
<evidence type="ECO:0000313" key="14">
    <source>
        <dbReference type="EMBL" id="SFM95887.1"/>
    </source>
</evidence>
<protein>
    <recommendedName>
        <fullName evidence="9">Periplasmic chaperone PpiD</fullName>
    </recommendedName>
    <alternativeName>
        <fullName evidence="10">Periplasmic folding chaperone</fullName>
    </alternativeName>
</protein>
<reference evidence="14 15" key="1">
    <citation type="submission" date="2016-10" db="EMBL/GenBank/DDBJ databases">
        <authorList>
            <person name="de Groot N.N."/>
        </authorList>
    </citation>
    <scope>NUCLEOTIDE SEQUENCE [LARGE SCALE GENOMIC DNA]</scope>
    <source>
        <strain evidence="14 15">CGMCC 1.7659</strain>
    </source>
</reference>
<dbReference type="InterPro" id="IPR046357">
    <property type="entry name" value="PPIase_dom_sf"/>
</dbReference>
<comment type="subcellular location">
    <subcellularLocation>
        <location evidence="1">Cell inner membrane</location>
        <topology evidence="1">Single-pass type II membrane protein</topology>
        <orientation evidence="1">Periplasmic side</orientation>
    </subcellularLocation>
</comment>
<dbReference type="PANTHER" id="PTHR47529:SF1">
    <property type="entry name" value="PERIPLASMIC CHAPERONE PPID"/>
    <property type="match status" value="1"/>
</dbReference>
<dbReference type="GO" id="GO:0003755">
    <property type="term" value="F:peptidyl-prolyl cis-trans isomerase activity"/>
    <property type="evidence" value="ECO:0007669"/>
    <property type="project" value="UniProtKB-KW"/>
</dbReference>
<dbReference type="EMBL" id="FOVF01000001">
    <property type="protein sequence ID" value="SFM95887.1"/>
    <property type="molecule type" value="Genomic_DNA"/>
</dbReference>
<dbReference type="PROSITE" id="PS01096">
    <property type="entry name" value="PPIC_PPIASE_1"/>
    <property type="match status" value="1"/>
</dbReference>
<dbReference type="SUPFAM" id="SSF109998">
    <property type="entry name" value="Triger factor/SurA peptide-binding domain-like"/>
    <property type="match status" value="1"/>
</dbReference>
<keyword evidence="3" id="KW-0997">Cell inner membrane</keyword>
<proteinExistence type="inferred from homology"/>
<evidence type="ECO:0000313" key="15">
    <source>
        <dbReference type="Proteomes" id="UP000198575"/>
    </source>
</evidence>
<dbReference type="AlphaFoldDB" id="A0A1I4V3S4"/>
<keyword evidence="2" id="KW-1003">Cell membrane</keyword>
<dbReference type="RefSeq" id="WP_092403925.1">
    <property type="nucleotide sequence ID" value="NZ_FOVF01000001.1"/>
</dbReference>
<dbReference type="InterPro" id="IPR027304">
    <property type="entry name" value="Trigger_fact/SurA_dom_sf"/>
</dbReference>
<dbReference type="OrthoDB" id="9812372at2"/>
<keyword evidence="6 12" id="KW-0472">Membrane</keyword>
<dbReference type="InterPro" id="IPR023058">
    <property type="entry name" value="PPIase_PpiC_CS"/>
</dbReference>
<evidence type="ECO:0000256" key="10">
    <source>
        <dbReference type="ARBA" id="ARBA00042775"/>
    </source>
</evidence>
<evidence type="ECO:0000256" key="9">
    <source>
        <dbReference type="ARBA" id="ARBA00040743"/>
    </source>
</evidence>
<dbReference type="Pfam" id="PF13624">
    <property type="entry name" value="SurA_N_3"/>
    <property type="match status" value="1"/>
</dbReference>
<dbReference type="Gene3D" id="3.10.50.40">
    <property type="match status" value="1"/>
</dbReference>
<gene>
    <name evidence="14" type="ORF">SAMN05216289_10195</name>
</gene>
<keyword evidence="11 14" id="KW-0413">Isomerase</keyword>
<dbReference type="InterPro" id="IPR052029">
    <property type="entry name" value="PpiD_chaperone"/>
</dbReference>
<evidence type="ECO:0000256" key="7">
    <source>
        <dbReference type="ARBA" id="ARBA00023186"/>
    </source>
</evidence>